<comment type="caution">
    <text evidence="1">The sequence shown here is derived from an EMBL/GenBank/DDBJ whole genome shotgun (WGS) entry which is preliminary data.</text>
</comment>
<protein>
    <submittedName>
        <fullName evidence="1">Uncharacterized protein</fullName>
    </submittedName>
</protein>
<accession>A0ACC0U1B7</accession>
<name>A0ACC0U1B7_9AGAM</name>
<dbReference type="Proteomes" id="UP001207468">
    <property type="component" value="Unassembled WGS sequence"/>
</dbReference>
<dbReference type="EMBL" id="JAGFNK010000218">
    <property type="protein sequence ID" value="KAI9457658.1"/>
    <property type="molecule type" value="Genomic_DNA"/>
</dbReference>
<reference evidence="1" key="1">
    <citation type="submission" date="2021-03" db="EMBL/GenBank/DDBJ databases">
        <title>Evolutionary priming and transition to the ectomycorrhizal habit in an iconic lineage of mushroom-forming fungi: is preadaptation a requirement?</title>
        <authorList>
            <consortium name="DOE Joint Genome Institute"/>
            <person name="Looney B.P."/>
            <person name="Miyauchi S."/>
            <person name="Morin E."/>
            <person name="Drula E."/>
            <person name="Courty P.E."/>
            <person name="Chicoki N."/>
            <person name="Fauchery L."/>
            <person name="Kohler A."/>
            <person name="Kuo A."/>
            <person name="LaButti K."/>
            <person name="Pangilinan J."/>
            <person name="Lipzen A."/>
            <person name="Riley R."/>
            <person name="Andreopoulos W."/>
            <person name="He G."/>
            <person name="Johnson J."/>
            <person name="Barry K.W."/>
            <person name="Grigoriev I.V."/>
            <person name="Nagy L."/>
            <person name="Hibbett D."/>
            <person name="Henrissat B."/>
            <person name="Matheny P.B."/>
            <person name="Labbe J."/>
            <person name="Martin A.F."/>
        </authorList>
    </citation>
    <scope>NUCLEOTIDE SEQUENCE</scope>
    <source>
        <strain evidence="1">BPL698</strain>
    </source>
</reference>
<evidence type="ECO:0000313" key="2">
    <source>
        <dbReference type="Proteomes" id="UP001207468"/>
    </source>
</evidence>
<sequence>MSFSPLTTLNLEFRGRTVAVPRDDCSSHEGIIAAARRNFQPLKDVPIDDIVFMAAIPGYPLTDEVKLSKEIWPMVNTVILAVTITLKSELQTSKERCSPCSESTLLSTQSSPSKPARVFPKGSDDVTNEGQKEKKGKLSDVVQTIKDIFSSRNRPAPDPLEIREAGLLRKKISHLRGIIRIKIACIILSRRSKRMPKPALKKPVIYLYPPFSLQNVTVELLLTSSWQFSAVYPPPQTTIPYGERPTAQCLTWAVAAEPDGTLVDKTSGTEVSYLFWEACPSPKPVTPDSSRASTPIEDIKAFDPSRPSVNPADSVLLPIGKVAGYLDAALKALALHTEARTSFITYWLPDLLKHENVALRFLPQASYERSVQMRVSPTPDVVTRVFMLFRGVAAGDLGLWRQAAVRAAAEDGATFWAQVVGVDAVRASDGGLFRVLEWGGMEVV</sequence>
<keyword evidence="2" id="KW-1185">Reference proteome</keyword>
<organism evidence="1 2">
    <name type="scientific">Russula earlei</name>
    <dbReference type="NCBI Taxonomy" id="71964"/>
    <lineage>
        <taxon>Eukaryota</taxon>
        <taxon>Fungi</taxon>
        <taxon>Dikarya</taxon>
        <taxon>Basidiomycota</taxon>
        <taxon>Agaricomycotina</taxon>
        <taxon>Agaricomycetes</taxon>
        <taxon>Russulales</taxon>
        <taxon>Russulaceae</taxon>
        <taxon>Russula</taxon>
    </lineage>
</organism>
<gene>
    <name evidence="1" type="ORF">F5148DRAFT_341931</name>
</gene>
<proteinExistence type="predicted"/>
<evidence type="ECO:0000313" key="1">
    <source>
        <dbReference type="EMBL" id="KAI9457658.1"/>
    </source>
</evidence>